<evidence type="ECO:0000256" key="2">
    <source>
        <dbReference type="ARBA" id="ARBA00023002"/>
    </source>
</evidence>
<dbReference type="InterPro" id="IPR036291">
    <property type="entry name" value="NAD(P)-bd_dom_sf"/>
</dbReference>
<keyword evidence="4" id="KW-1185">Reference proteome</keyword>
<dbReference type="Gene3D" id="3.40.50.720">
    <property type="entry name" value="NAD(P)-binding Rossmann-like Domain"/>
    <property type="match status" value="1"/>
</dbReference>
<dbReference type="PRINTS" id="PR00080">
    <property type="entry name" value="SDRFAMILY"/>
</dbReference>
<dbReference type="InterPro" id="IPR020904">
    <property type="entry name" value="Sc_DH/Rdtase_CS"/>
</dbReference>
<dbReference type="PROSITE" id="PS00061">
    <property type="entry name" value="ADH_SHORT"/>
    <property type="match status" value="1"/>
</dbReference>
<proteinExistence type="inferred from homology"/>
<dbReference type="Pfam" id="PF13561">
    <property type="entry name" value="adh_short_C2"/>
    <property type="match status" value="1"/>
</dbReference>
<evidence type="ECO:0000313" key="3">
    <source>
        <dbReference type="EMBL" id="MBO0609528.1"/>
    </source>
</evidence>
<keyword evidence="2" id="KW-0560">Oxidoreductase</keyword>
<dbReference type="PANTHER" id="PTHR24321">
    <property type="entry name" value="DEHYDROGENASES, SHORT CHAIN"/>
    <property type="match status" value="1"/>
</dbReference>
<dbReference type="PANTHER" id="PTHR24321:SF8">
    <property type="entry name" value="ESTRADIOL 17-BETA-DEHYDROGENASE 8-RELATED"/>
    <property type="match status" value="1"/>
</dbReference>
<dbReference type="InterPro" id="IPR002347">
    <property type="entry name" value="SDR_fam"/>
</dbReference>
<evidence type="ECO:0000313" key="4">
    <source>
        <dbReference type="Proteomes" id="UP000664617"/>
    </source>
</evidence>
<accession>A0ABS3I943</accession>
<protein>
    <submittedName>
        <fullName evidence="3">SDR family oxidoreductase</fullName>
    </submittedName>
</protein>
<dbReference type="PRINTS" id="PR00081">
    <property type="entry name" value="GDHRDH"/>
</dbReference>
<reference evidence="4" key="1">
    <citation type="submission" date="2023-07" db="EMBL/GenBank/DDBJ databases">
        <title>Myceligenerans salitolerans sp. nov., a halotolerant actinomycete isolated from a salt lake in Xinjiang, China.</title>
        <authorList>
            <person name="Guan T."/>
        </authorList>
    </citation>
    <scope>NUCLEOTIDE SEQUENCE [LARGE SCALE GENOMIC DNA]</scope>
    <source>
        <strain evidence="4">XHU 5031</strain>
    </source>
</reference>
<sequence length="261" mass="26639">MAPTSSDKTAPTGRLAGRTALVTGGGKGMGAATVRLLAAEGAHVVALDIDGAAARSVAHDLGPGVLAREIDVTNQARWAEVAHEAEQRFGGIDVLVNNAGIADPALLENLDGTRLQRTVDINLVGVFNGIQAVVPAMKKNAAGGSIVNIGSVGAFQGVPRMSGYVAAKWGVRGLTKAAALELGAHHIRVNAVHPGQTRTPMTHGVVFDTSAVALGRVGEPEDIAQAVLFFASDQSRFITGSDLVVDGGQLAGQADYSGLPD</sequence>
<organism evidence="3 4">
    <name type="scientific">Myceligenerans salitolerans</name>
    <dbReference type="NCBI Taxonomy" id="1230528"/>
    <lineage>
        <taxon>Bacteria</taxon>
        <taxon>Bacillati</taxon>
        <taxon>Actinomycetota</taxon>
        <taxon>Actinomycetes</taxon>
        <taxon>Micrococcales</taxon>
        <taxon>Promicromonosporaceae</taxon>
        <taxon>Myceligenerans</taxon>
    </lineage>
</organism>
<dbReference type="EMBL" id="JAFMPK010000043">
    <property type="protein sequence ID" value="MBO0609528.1"/>
    <property type="molecule type" value="Genomic_DNA"/>
</dbReference>
<dbReference type="RefSeq" id="WP_207275480.1">
    <property type="nucleotide sequence ID" value="NZ_JAFMPK010000043.1"/>
</dbReference>
<evidence type="ECO:0000256" key="1">
    <source>
        <dbReference type="ARBA" id="ARBA00006484"/>
    </source>
</evidence>
<comment type="caution">
    <text evidence="3">The sequence shown here is derived from an EMBL/GenBank/DDBJ whole genome shotgun (WGS) entry which is preliminary data.</text>
</comment>
<dbReference type="SUPFAM" id="SSF51735">
    <property type="entry name" value="NAD(P)-binding Rossmann-fold domains"/>
    <property type="match status" value="1"/>
</dbReference>
<gene>
    <name evidence="3" type="ORF">J0911_10850</name>
</gene>
<comment type="similarity">
    <text evidence="1">Belongs to the short-chain dehydrogenases/reductases (SDR) family.</text>
</comment>
<dbReference type="Proteomes" id="UP000664617">
    <property type="component" value="Unassembled WGS sequence"/>
</dbReference>
<name>A0ABS3I943_9MICO</name>